<sequence length="597" mass="67484">MDSRHTSPTEFDIVRVTPHLDLVLFDNVISCYQSDGNITANYLLGQDVTQSGWDWVGIFRLEWRHPGEYEAYTWAQVKPIDCTAPRRRSVLFPPFVHRLSSDAHAHYQFMYVSSAISGSSDEYEVLNELQCPAPCKRPRHKEKVLHVFRDTQTLINSPTFSDWAEKLRFINFTPIVQEYTTTDSTSVKPTIIELPLQSTSGKTPASTSAVVPYQSRALLPVYSTHWSPSAVVKALQTSGQAQHMLTCSPMIPSIEYPILKQLLGGPLSFLETPVNSQCVNCQFARQLVSDQMQKEASLEQQVKRLQGKIVRLKIARQTQRVRQTSAVTLVDWALSEVLDENRKLREHMDALEERLADSRTTTSEVRHQHADVTTETDDEYESWIVKDPKRIARLKRLVGRQSHVVQMLRQNTEAHRKLVAALTSENIKLRTLVSSALESSDRFRELSNELNRKIRSVLAARAKDHTNQWRQFFRQSQETDTQTDLESSAASSSADSNEDADGGSAPKVASPSTIAAVAATGNRATTSASQKRRPKNKQIMKLMRSEKPANFKLHKERKQAEACPTCGLKFSCKADRRDIEEHIGLHGSGTMSTRFHQ</sequence>
<evidence type="ECO:0000259" key="3">
    <source>
        <dbReference type="Pfam" id="PF17751"/>
    </source>
</evidence>
<evidence type="ECO:0000313" key="5">
    <source>
        <dbReference type="Proteomes" id="UP001164746"/>
    </source>
</evidence>
<gene>
    <name evidence="4" type="ORF">MAR_021864</name>
</gene>
<dbReference type="InterPro" id="IPR041611">
    <property type="entry name" value="SKICH"/>
</dbReference>
<accession>A0ABY7E9G9</accession>
<evidence type="ECO:0000313" key="4">
    <source>
        <dbReference type="EMBL" id="WAR06495.1"/>
    </source>
</evidence>
<dbReference type="Pfam" id="PF17751">
    <property type="entry name" value="SKICH"/>
    <property type="match status" value="1"/>
</dbReference>
<feature type="domain" description="SKICH" evidence="3">
    <location>
        <begin position="23"/>
        <end position="118"/>
    </location>
</feature>
<evidence type="ECO:0000256" key="2">
    <source>
        <dbReference type="SAM" id="MobiDB-lite"/>
    </source>
</evidence>
<feature type="coiled-coil region" evidence="1">
    <location>
        <begin position="288"/>
        <end position="361"/>
    </location>
</feature>
<evidence type="ECO:0000256" key="1">
    <source>
        <dbReference type="SAM" id="Coils"/>
    </source>
</evidence>
<dbReference type="Proteomes" id="UP001164746">
    <property type="component" value="Chromosome 5"/>
</dbReference>
<feature type="compositionally biased region" description="Polar residues" evidence="2">
    <location>
        <begin position="474"/>
        <end position="485"/>
    </location>
</feature>
<feature type="compositionally biased region" description="Low complexity" evidence="2">
    <location>
        <begin position="486"/>
        <end position="495"/>
    </location>
</feature>
<dbReference type="Gene3D" id="2.60.40.2840">
    <property type="match status" value="1"/>
</dbReference>
<protein>
    <submittedName>
        <fullName evidence="4">CACO2-like protein</fullName>
    </submittedName>
</protein>
<keyword evidence="1" id="KW-0175">Coiled coil</keyword>
<feature type="region of interest" description="Disordered" evidence="2">
    <location>
        <begin position="474"/>
        <end position="510"/>
    </location>
</feature>
<organism evidence="4 5">
    <name type="scientific">Mya arenaria</name>
    <name type="common">Soft-shell clam</name>
    <dbReference type="NCBI Taxonomy" id="6604"/>
    <lineage>
        <taxon>Eukaryota</taxon>
        <taxon>Metazoa</taxon>
        <taxon>Spiralia</taxon>
        <taxon>Lophotrochozoa</taxon>
        <taxon>Mollusca</taxon>
        <taxon>Bivalvia</taxon>
        <taxon>Autobranchia</taxon>
        <taxon>Heteroconchia</taxon>
        <taxon>Euheterodonta</taxon>
        <taxon>Imparidentia</taxon>
        <taxon>Neoheterodontei</taxon>
        <taxon>Myida</taxon>
        <taxon>Myoidea</taxon>
        <taxon>Myidae</taxon>
        <taxon>Mya</taxon>
    </lineage>
</organism>
<dbReference type="EMBL" id="CP111016">
    <property type="protein sequence ID" value="WAR06495.1"/>
    <property type="molecule type" value="Genomic_DNA"/>
</dbReference>
<name>A0ABY7E9G9_MYAAR</name>
<reference evidence="4" key="1">
    <citation type="submission" date="2022-11" db="EMBL/GenBank/DDBJ databases">
        <title>Centuries of genome instability and evolution in soft-shell clam transmissible cancer (bioRxiv).</title>
        <authorList>
            <person name="Hart S.F.M."/>
            <person name="Yonemitsu M.A."/>
            <person name="Giersch R.M."/>
            <person name="Beal B.F."/>
            <person name="Arriagada G."/>
            <person name="Davis B.W."/>
            <person name="Ostrander E.A."/>
            <person name="Goff S.P."/>
            <person name="Metzger M.J."/>
        </authorList>
    </citation>
    <scope>NUCLEOTIDE SEQUENCE</scope>
    <source>
        <strain evidence="4">MELC-2E11</strain>
        <tissue evidence="4">Siphon/mantle</tissue>
    </source>
</reference>
<proteinExistence type="predicted"/>
<keyword evidence="5" id="KW-1185">Reference proteome</keyword>